<dbReference type="AlphaFoldDB" id="A0A239J586"/>
<evidence type="ECO:0000313" key="4">
    <source>
        <dbReference type="EMBL" id="SNT00990.1"/>
    </source>
</evidence>
<dbReference type="SUPFAM" id="SSF53335">
    <property type="entry name" value="S-adenosyl-L-methionine-dependent methyltransferases"/>
    <property type="match status" value="1"/>
</dbReference>
<evidence type="ECO:0000313" key="5">
    <source>
        <dbReference type="Proteomes" id="UP000198339"/>
    </source>
</evidence>
<dbReference type="PANTHER" id="PTHR13090:SF1">
    <property type="entry name" value="ARGININE-HYDROXYLASE NDUFAF5, MITOCHONDRIAL"/>
    <property type="match status" value="1"/>
</dbReference>
<dbReference type="GO" id="GO:0008168">
    <property type="term" value="F:methyltransferase activity"/>
    <property type="evidence" value="ECO:0007669"/>
    <property type="project" value="UniProtKB-KW"/>
</dbReference>
<evidence type="ECO:0000256" key="1">
    <source>
        <dbReference type="ARBA" id="ARBA00022603"/>
    </source>
</evidence>
<proteinExistence type="predicted"/>
<accession>A0A239J586</accession>
<dbReference type="EMBL" id="FZPA01000009">
    <property type="protein sequence ID" value="SNT00990.1"/>
    <property type="molecule type" value="Genomic_DNA"/>
</dbReference>
<dbReference type="InterPro" id="IPR050602">
    <property type="entry name" value="Malonyl-ACP_OMT"/>
</dbReference>
<feature type="region of interest" description="Disordered" evidence="3">
    <location>
        <begin position="267"/>
        <end position="294"/>
    </location>
</feature>
<keyword evidence="1" id="KW-0489">Methyltransferase</keyword>
<dbReference type="GO" id="GO:0032259">
    <property type="term" value="P:methylation"/>
    <property type="evidence" value="ECO:0007669"/>
    <property type="project" value="UniProtKB-KW"/>
</dbReference>
<keyword evidence="5" id="KW-1185">Reference proteome</keyword>
<feature type="region of interest" description="Disordered" evidence="3">
    <location>
        <begin position="1"/>
        <end position="28"/>
    </location>
</feature>
<name>A0A239J586_9SPHN</name>
<dbReference type="PANTHER" id="PTHR13090">
    <property type="entry name" value="ARGININE-HYDROXYLASE NDUFAF5, MITOCHONDRIAL"/>
    <property type="match status" value="1"/>
</dbReference>
<dbReference type="Pfam" id="PF13489">
    <property type="entry name" value="Methyltransf_23"/>
    <property type="match status" value="1"/>
</dbReference>
<keyword evidence="2" id="KW-0808">Transferase</keyword>
<reference evidence="4 5" key="1">
    <citation type="submission" date="2017-06" db="EMBL/GenBank/DDBJ databases">
        <authorList>
            <person name="Kim H.J."/>
            <person name="Triplett B.A."/>
        </authorList>
    </citation>
    <scope>NUCLEOTIDE SEQUENCE [LARGE SCALE GENOMIC DNA]</scope>
    <source>
        <strain evidence="4 5">DS15</strain>
    </source>
</reference>
<organism evidence="4 5">
    <name type="scientific">Sphingopyxis indica</name>
    <dbReference type="NCBI Taxonomy" id="436663"/>
    <lineage>
        <taxon>Bacteria</taxon>
        <taxon>Pseudomonadati</taxon>
        <taxon>Pseudomonadota</taxon>
        <taxon>Alphaproteobacteria</taxon>
        <taxon>Sphingomonadales</taxon>
        <taxon>Sphingomonadaceae</taxon>
        <taxon>Sphingopyxis</taxon>
    </lineage>
</organism>
<sequence>MKQDAGRHKRAMAASPAPLFSSARHRAQRDRLARQPAGADFLAPIVAETLLDRLSMVTRDFARTLLIGGHDASLAGALQATGTCLTILEAGPRLAARTGAIEAEADTVDLPFASFDLIVWPGGLDSVNDVPGALVRLRALLAPDGLLLGSFVGDGSLPRHRRAIMADGVRPIARMHPQIDLSAMGNLLQRTGFTMPVVDVEALTVRYGDWFALVRDLRATGLASRLTPAPPPLTREEVARIAAAFAAQADPDGRVAESWRLIHFSGWAPHPDQPRPARRGSGTASLAEALKPKQ</sequence>
<dbReference type="InterPro" id="IPR029063">
    <property type="entry name" value="SAM-dependent_MTases_sf"/>
</dbReference>
<gene>
    <name evidence="4" type="ORF">SAMN06295955_10984</name>
</gene>
<evidence type="ECO:0000256" key="3">
    <source>
        <dbReference type="SAM" id="MobiDB-lite"/>
    </source>
</evidence>
<dbReference type="Gene3D" id="3.40.50.150">
    <property type="entry name" value="Vaccinia Virus protein VP39"/>
    <property type="match status" value="1"/>
</dbReference>
<protein>
    <recommendedName>
        <fullName evidence="6">Methyltransferase domain-containing protein</fullName>
    </recommendedName>
</protein>
<evidence type="ECO:0000256" key="2">
    <source>
        <dbReference type="ARBA" id="ARBA00022679"/>
    </source>
</evidence>
<dbReference type="Proteomes" id="UP000198339">
    <property type="component" value="Unassembled WGS sequence"/>
</dbReference>
<evidence type="ECO:0008006" key="6">
    <source>
        <dbReference type="Google" id="ProtNLM"/>
    </source>
</evidence>